<feature type="chain" id="PRO_5046538729" evidence="2">
    <location>
        <begin position="25"/>
        <end position="763"/>
    </location>
</feature>
<feature type="region of interest" description="Disordered" evidence="1">
    <location>
        <begin position="238"/>
        <end position="288"/>
    </location>
</feature>
<organism evidence="3 4">
    <name type="scientific">Purpureocillium lilacinum</name>
    <name type="common">Paecilomyces lilacinus</name>
    <dbReference type="NCBI Taxonomy" id="33203"/>
    <lineage>
        <taxon>Eukaryota</taxon>
        <taxon>Fungi</taxon>
        <taxon>Dikarya</taxon>
        <taxon>Ascomycota</taxon>
        <taxon>Pezizomycotina</taxon>
        <taxon>Sordariomycetes</taxon>
        <taxon>Hypocreomycetidae</taxon>
        <taxon>Hypocreales</taxon>
        <taxon>Ophiocordycipitaceae</taxon>
        <taxon>Purpureocillium</taxon>
    </lineage>
</organism>
<dbReference type="EMBL" id="JAWRVI010000120">
    <property type="protein sequence ID" value="KAK4075508.1"/>
    <property type="molecule type" value="Genomic_DNA"/>
</dbReference>
<feature type="region of interest" description="Disordered" evidence="1">
    <location>
        <begin position="163"/>
        <end position="182"/>
    </location>
</feature>
<feature type="signal peptide" evidence="2">
    <location>
        <begin position="1"/>
        <end position="24"/>
    </location>
</feature>
<protein>
    <submittedName>
        <fullName evidence="3">Uncharacterized protein</fullName>
    </submittedName>
</protein>
<evidence type="ECO:0000313" key="3">
    <source>
        <dbReference type="EMBL" id="KAK4075508.1"/>
    </source>
</evidence>
<reference evidence="3 4" key="1">
    <citation type="journal article" date="2024" name="Microbiol. Resour. Announc.">
        <title>Genome annotations for the ascomycete fungi Trichoderma harzianum, Trichoderma aggressivum, and Purpureocillium lilacinum.</title>
        <authorList>
            <person name="Beijen E.P.W."/>
            <person name="Ohm R.A."/>
        </authorList>
    </citation>
    <scope>NUCLEOTIDE SEQUENCE [LARGE SCALE GENOMIC DNA]</scope>
    <source>
        <strain evidence="3 4">CBS 150709</strain>
    </source>
</reference>
<gene>
    <name evidence="3" type="ORF">Purlil1_12662</name>
</gene>
<sequence>MGGYGMAAAMVMVVVVAAAGGTETTQSKQSGIAAKRSEDARANCPGVPSGGAAEAAAGGRRWRRGSAPFREFASTDARMAAPFFCVRVFFFSWLIPVCFGIGPPSYPDGRVRAYGSIVTTASGLRRRPCSYSVQSRPAPVAIPCVFFIHPAIASLASTWEKGRRQAQRSQGPLPYGSVALGAEREGGPVRRRRCLQGHGTGMGMGMGVGVDMGIEDEGHNAKHPYPTTLAKTFPETGVLGREHTGGEKGPPAPASRGPASGRAKTRTRGGGRDGYGGEGRKAKKEPRENEKMAVLGEYALGHARDAKGWVPRGLLRKQGMVLGELDGGQVARQGEPRVTDGRDGMGDRRAPRLAVQRRAVGHLSGSAAQCSASRCRYERCSLPTPIQHDPSIHAHVPCGGPPAGERLGECRWAPVGEGRALRKAHMGMAWHGIMDLGVRAIGGSSVPGRLPRRDRCSLPWVGALPKADWGVLGIRAWEDLASGVLGAGVEFTSLGRGIGRPPTGLARCSPASPKRMVARPGVGTGAVRGPLRAQRAPDQVPHGCGEQRGLAAPVAWPMPRGSAQQARTTNHQLNLFLTFNVQKWLPTSRNSLANRGIYPPLVASWRFAVQTSRSAAFDALLPSCHALRWFDCAAPHFTPILSPPSARTQELPCRSCIPHHGESSGLGAPDAPDSYDLVELAVQVPVVVHEGKAFASSAGPDQARGRLANGVDIPLQLNALTRSLRSVCIVLAPVGSSAALVSDGLARELLRSTLAQGRRRDET</sequence>
<evidence type="ECO:0000313" key="4">
    <source>
        <dbReference type="Proteomes" id="UP001287286"/>
    </source>
</evidence>
<keyword evidence="4" id="KW-1185">Reference proteome</keyword>
<accession>A0ABR0BG86</accession>
<evidence type="ECO:0000256" key="2">
    <source>
        <dbReference type="SAM" id="SignalP"/>
    </source>
</evidence>
<keyword evidence="2" id="KW-0732">Signal</keyword>
<comment type="caution">
    <text evidence="3">The sequence shown here is derived from an EMBL/GenBank/DDBJ whole genome shotgun (WGS) entry which is preliminary data.</text>
</comment>
<dbReference type="Proteomes" id="UP001287286">
    <property type="component" value="Unassembled WGS sequence"/>
</dbReference>
<feature type="region of interest" description="Disordered" evidence="1">
    <location>
        <begin position="505"/>
        <end position="544"/>
    </location>
</feature>
<feature type="region of interest" description="Disordered" evidence="1">
    <location>
        <begin position="26"/>
        <end position="57"/>
    </location>
</feature>
<name>A0ABR0BG86_PURLI</name>
<proteinExistence type="predicted"/>
<evidence type="ECO:0000256" key="1">
    <source>
        <dbReference type="SAM" id="MobiDB-lite"/>
    </source>
</evidence>